<feature type="region of interest" description="Disordered" evidence="1">
    <location>
        <begin position="1"/>
        <end position="71"/>
    </location>
</feature>
<evidence type="ECO:0000313" key="2">
    <source>
        <dbReference type="EMBL" id="ABK26859.1"/>
    </source>
</evidence>
<proteinExistence type="evidence at transcript level"/>
<dbReference type="AlphaFoldDB" id="A9P1U8"/>
<name>A9P1U8_PICSI</name>
<sequence length="328" mass="36511">MAEHTSGEPSYPSFEPSATHAPTNSSELGSHEHFAYTNRRNHKPNGGIPHTHYKIPAEDDDTGNGPWRSPYAQDNENVLGLRLVDALAGALASVWRASQTVLRLDFCRSVGRESPSLGGRQRRGQFSTSSRSHGDSRNNEREAERPTSRWVQGIEGAGVRMKLMQIWYFPNEETGEPSLPWGLNVGFGACVNMDRSGYLALNARLQTKYATLHILPSPCLDLRSKFPVPLGSTPLAVNIRYRIPLNDLENIWESPGAYFTLNFSSQPGTGFHLTPGALEFDDNVMQIGKYTTMRVAASLLFPRRIPPVDGEQPFKINIHRLGLKTRLM</sequence>
<reference evidence="2" key="1">
    <citation type="journal article" date="2008" name="BMC Genomics">
        <title>A conifer genomics resource of 200,000 spruce (Picea spp.) ESTs and 6,464 high-quality, sequence-finished full-length cDNAs for Sitka spruce (Picea sitchensis).</title>
        <authorList>
            <person name="Ralph S.G."/>
            <person name="Chun H.J."/>
            <person name="Kolosova N."/>
            <person name="Cooper D."/>
            <person name="Oddy C."/>
            <person name="Ritland C.E."/>
            <person name="Kirkpatrick R."/>
            <person name="Moore R."/>
            <person name="Barber S."/>
            <person name="Holt R.A."/>
            <person name="Jones S.J."/>
            <person name="Marra M.A."/>
            <person name="Douglas C.J."/>
            <person name="Ritland K."/>
            <person name="Bohlmann J."/>
        </authorList>
    </citation>
    <scope>NUCLEOTIDE SEQUENCE</scope>
    <source>
        <tissue evidence="2">Green portion of the leader tissue</tissue>
    </source>
</reference>
<organism evidence="2">
    <name type="scientific">Picea sitchensis</name>
    <name type="common">Sitka spruce</name>
    <name type="synonym">Pinus sitchensis</name>
    <dbReference type="NCBI Taxonomy" id="3332"/>
    <lineage>
        <taxon>Eukaryota</taxon>
        <taxon>Viridiplantae</taxon>
        <taxon>Streptophyta</taxon>
        <taxon>Embryophyta</taxon>
        <taxon>Tracheophyta</taxon>
        <taxon>Spermatophyta</taxon>
        <taxon>Pinopsida</taxon>
        <taxon>Pinidae</taxon>
        <taxon>Conifers I</taxon>
        <taxon>Pinales</taxon>
        <taxon>Pinaceae</taxon>
        <taxon>Picea</taxon>
    </lineage>
</organism>
<feature type="compositionally biased region" description="Basic and acidic residues" evidence="1">
    <location>
        <begin position="132"/>
        <end position="147"/>
    </location>
</feature>
<dbReference type="OMA" id="VNIRYRI"/>
<protein>
    <submittedName>
        <fullName evidence="2">Uncharacterized protein</fullName>
    </submittedName>
</protein>
<feature type="region of interest" description="Disordered" evidence="1">
    <location>
        <begin position="113"/>
        <end position="148"/>
    </location>
</feature>
<evidence type="ECO:0000256" key="1">
    <source>
        <dbReference type="SAM" id="MobiDB-lite"/>
    </source>
</evidence>
<accession>A9P1U8</accession>
<dbReference type="EMBL" id="EF087622">
    <property type="protein sequence ID" value="ABK26859.1"/>
    <property type="molecule type" value="mRNA"/>
</dbReference>